<gene>
    <name evidence="1" type="ORF">C9E81_21980</name>
</gene>
<accession>A0A3M0LX99</accession>
<dbReference type="OrthoDB" id="7861469at2"/>
<reference evidence="1 2" key="1">
    <citation type="submission" date="2018-07" db="EMBL/GenBank/DDBJ databases">
        <authorList>
            <person name="Zhang Y."/>
            <person name="Wang L."/>
            <person name="Ma S."/>
        </authorList>
    </citation>
    <scope>NUCLEOTIDE SEQUENCE [LARGE SCALE GENOMIC DNA]</scope>
    <source>
        <strain evidence="1 2">4-2</strain>
    </source>
</reference>
<protein>
    <submittedName>
        <fullName evidence="1">Uncharacterized protein</fullName>
    </submittedName>
</protein>
<proteinExistence type="predicted"/>
<dbReference type="EMBL" id="QOKZ01000020">
    <property type="protein sequence ID" value="RMC30108.1"/>
    <property type="molecule type" value="Genomic_DNA"/>
</dbReference>
<dbReference type="AlphaFoldDB" id="A0A3M0LX99"/>
<keyword evidence="2" id="KW-1185">Reference proteome</keyword>
<dbReference type="Proteomes" id="UP000273516">
    <property type="component" value="Unassembled WGS sequence"/>
</dbReference>
<name>A0A3M0LX99_9RHOB</name>
<organism evidence="1 2">
    <name type="scientific">Paracoccus alkanivorans</name>
    <dbReference type="NCBI Taxonomy" id="2116655"/>
    <lineage>
        <taxon>Bacteria</taxon>
        <taxon>Pseudomonadati</taxon>
        <taxon>Pseudomonadota</taxon>
        <taxon>Alphaproteobacteria</taxon>
        <taxon>Rhodobacterales</taxon>
        <taxon>Paracoccaceae</taxon>
        <taxon>Paracoccus</taxon>
    </lineage>
</organism>
<dbReference type="RefSeq" id="WP_122114501.1">
    <property type="nucleotide sequence ID" value="NZ_QOKZ01000020.1"/>
</dbReference>
<evidence type="ECO:0000313" key="2">
    <source>
        <dbReference type="Proteomes" id="UP000273516"/>
    </source>
</evidence>
<sequence length="85" mass="9905">MSVEKVIDISISSNFHEFIPSAILRLQYIFPNIKIEVTAEGLTAFGTLEADVPKFEREVIYQIYREKIFHETLPLRQSLYQMLAL</sequence>
<comment type="caution">
    <text evidence="1">The sequence shown here is derived from an EMBL/GenBank/DDBJ whole genome shotgun (WGS) entry which is preliminary data.</text>
</comment>
<evidence type="ECO:0000313" key="1">
    <source>
        <dbReference type="EMBL" id="RMC30108.1"/>
    </source>
</evidence>